<dbReference type="RefSeq" id="WP_107346956.1">
    <property type="nucleotide sequence ID" value="NZ_PYMH01000001.1"/>
</dbReference>
<dbReference type="AlphaFoldDB" id="A0A2T3J2T2"/>
<keyword evidence="2" id="KW-1185">Reference proteome</keyword>
<name>A0A2T3J2T2_9GAMM</name>
<dbReference type="Proteomes" id="UP000241222">
    <property type="component" value="Unassembled WGS sequence"/>
</dbReference>
<dbReference type="OrthoDB" id="6106486at2"/>
<evidence type="ECO:0000313" key="2">
    <source>
        <dbReference type="Proteomes" id="UP000241222"/>
    </source>
</evidence>
<proteinExistence type="predicted"/>
<protein>
    <submittedName>
        <fullName evidence="1">Uncharacterized protein</fullName>
    </submittedName>
</protein>
<dbReference type="EMBL" id="PYMH01000001">
    <property type="protein sequence ID" value="PSU35601.1"/>
    <property type="molecule type" value="Genomic_DNA"/>
</dbReference>
<organism evidence="1 2">
    <name type="scientific">Photobacterium lutimaris</name>
    <dbReference type="NCBI Taxonomy" id="388278"/>
    <lineage>
        <taxon>Bacteria</taxon>
        <taxon>Pseudomonadati</taxon>
        <taxon>Pseudomonadota</taxon>
        <taxon>Gammaproteobacteria</taxon>
        <taxon>Vibrionales</taxon>
        <taxon>Vibrionaceae</taxon>
        <taxon>Photobacterium</taxon>
    </lineage>
</organism>
<gene>
    <name evidence="1" type="ORF">C9I99_00845</name>
</gene>
<sequence>MIAPEAPPISTIQSVEAKAQFSATFDKERQDSDFLHWGEGKVALAADSISFMGELAHLLPLPGISDVISVKGTPNGHWSSN</sequence>
<accession>A0A2T3J2T2</accession>
<reference evidence="1 2" key="1">
    <citation type="submission" date="2018-03" db="EMBL/GenBank/DDBJ databases">
        <title>Whole genome sequencing of Histamine producing bacteria.</title>
        <authorList>
            <person name="Butler K."/>
        </authorList>
    </citation>
    <scope>NUCLEOTIDE SEQUENCE [LARGE SCALE GENOMIC DNA]</scope>
    <source>
        <strain evidence="1 2">JCM 13586</strain>
    </source>
</reference>
<comment type="caution">
    <text evidence="1">The sequence shown here is derived from an EMBL/GenBank/DDBJ whole genome shotgun (WGS) entry which is preliminary data.</text>
</comment>
<evidence type="ECO:0000313" key="1">
    <source>
        <dbReference type="EMBL" id="PSU35601.1"/>
    </source>
</evidence>